<evidence type="ECO:0000259" key="1">
    <source>
        <dbReference type="Pfam" id="PF13358"/>
    </source>
</evidence>
<proteinExistence type="predicted"/>
<evidence type="ECO:0000313" key="3">
    <source>
        <dbReference type="Proteomes" id="UP000789572"/>
    </source>
</evidence>
<name>A0A9N9F1C8_9GLOM</name>
<dbReference type="EMBL" id="CAJVPJ010000262">
    <property type="protein sequence ID" value="CAG8503270.1"/>
    <property type="molecule type" value="Genomic_DNA"/>
</dbReference>
<reference evidence="2" key="1">
    <citation type="submission" date="2021-06" db="EMBL/GenBank/DDBJ databases">
        <authorList>
            <person name="Kallberg Y."/>
            <person name="Tangrot J."/>
            <person name="Rosling A."/>
        </authorList>
    </citation>
    <scope>NUCLEOTIDE SEQUENCE</scope>
    <source>
        <strain evidence="2">IA702</strain>
    </source>
</reference>
<dbReference type="AlphaFoldDB" id="A0A9N9F1C8"/>
<gene>
    <name evidence="2" type="ORF">POCULU_LOCUS2684</name>
</gene>
<dbReference type="Pfam" id="PF13358">
    <property type="entry name" value="DDE_3"/>
    <property type="match status" value="1"/>
</dbReference>
<keyword evidence="3" id="KW-1185">Reference proteome</keyword>
<dbReference type="OrthoDB" id="2266637at2759"/>
<organism evidence="2 3">
    <name type="scientific">Paraglomus occultum</name>
    <dbReference type="NCBI Taxonomy" id="144539"/>
    <lineage>
        <taxon>Eukaryota</taxon>
        <taxon>Fungi</taxon>
        <taxon>Fungi incertae sedis</taxon>
        <taxon>Mucoromycota</taxon>
        <taxon>Glomeromycotina</taxon>
        <taxon>Glomeromycetes</taxon>
        <taxon>Paraglomerales</taxon>
        <taxon>Paraglomeraceae</taxon>
        <taxon>Paraglomus</taxon>
    </lineage>
</organism>
<protein>
    <submittedName>
        <fullName evidence="2">5424_t:CDS:1</fullName>
    </submittedName>
</protein>
<dbReference type="InterPro" id="IPR038717">
    <property type="entry name" value="Tc1-like_DDE_dom"/>
</dbReference>
<accession>A0A9N9F1C8</accession>
<feature type="non-terminal residue" evidence="2">
    <location>
        <position position="1"/>
    </location>
</feature>
<comment type="caution">
    <text evidence="2">The sequence shown here is derived from an EMBL/GenBank/DDBJ whole genome shotgun (WGS) entry which is preliminary data.</text>
</comment>
<dbReference type="GO" id="GO:0003676">
    <property type="term" value="F:nucleic acid binding"/>
    <property type="evidence" value="ECO:0007669"/>
    <property type="project" value="InterPro"/>
</dbReference>
<feature type="domain" description="Tc1-like transposase DDE" evidence="1">
    <location>
        <begin position="11"/>
        <end position="110"/>
    </location>
</feature>
<sequence length="115" mass="13642">MQLIAEDECAFYLNEVPRAKAVDFHDFIKEINLPTNEKYYLLLDNAKIHRAIKVLLKKGRLPIKELLAQMNIDPLYLVAYCPQLNPVELIFNFLRSYVEEHEPRTFEELKHIIEK</sequence>
<dbReference type="InterPro" id="IPR036397">
    <property type="entry name" value="RNaseH_sf"/>
</dbReference>
<dbReference type="Proteomes" id="UP000789572">
    <property type="component" value="Unassembled WGS sequence"/>
</dbReference>
<evidence type="ECO:0000313" key="2">
    <source>
        <dbReference type="EMBL" id="CAG8503270.1"/>
    </source>
</evidence>
<dbReference type="Gene3D" id="3.30.420.10">
    <property type="entry name" value="Ribonuclease H-like superfamily/Ribonuclease H"/>
    <property type="match status" value="1"/>
</dbReference>